<dbReference type="EMBL" id="BGPR01007486">
    <property type="protein sequence ID" value="GBN27215.1"/>
    <property type="molecule type" value="Genomic_DNA"/>
</dbReference>
<comment type="caution">
    <text evidence="2">The sequence shown here is derived from an EMBL/GenBank/DDBJ whole genome shotgun (WGS) entry which is preliminary data.</text>
</comment>
<dbReference type="Proteomes" id="UP000499080">
    <property type="component" value="Unassembled WGS sequence"/>
</dbReference>
<sequence>MKADEFLSGSVKAKPNNSEREKAMINKSRKRMPAFGGRGRKQPDTVGRLSNLSCSQSSLATVEWEETYILAFRSAWLQLLATAQ</sequence>
<organism evidence="2 3">
    <name type="scientific">Araneus ventricosus</name>
    <name type="common">Orbweaver spider</name>
    <name type="synonym">Epeira ventricosa</name>
    <dbReference type="NCBI Taxonomy" id="182803"/>
    <lineage>
        <taxon>Eukaryota</taxon>
        <taxon>Metazoa</taxon>
        <taxon>Ecdysozoa</taxon>
        <taxon>Arthropoda</taxon>
        <taxon>Chelicerata</taxon>
        <taxon>Arachnida</taxon>
        <taxon>Araneae</taxon>
        <taxon>Araneomorphae</taxon>
        <taxon>Entelegynae</taxon>
        <taxon>Araneoidea</taxon>
        <taxon>Araneidae</taxon>
        <taxon>Araneus</taxon>
    </lineage>
</organism>
<name>A0A4Y2MJ81_ARAVE</name>
<feature type="region of interest" description="Disordered" evidence="1">
    <location>
        <begin position="1"/>
        <end position="48"/>
    </location>
</feature>
<reference evidence="2 3" key="1">
    <citation type="journal article" date="2019" name="Sci. Rep.">
        <title>Orb-weaving spider Araneus ventricosus genome elucidates the spidroin gene catalogue.</title>
        <authorList>
            <person name="Kono N."/>
            <person name="Nakamura H."/>
            <person name="Ohtoshi R."/>
            <person name="Moran D.A.P."/>
            <person name="Shinohara A."/>
            <person name="Yoshida Y."/>
            <person name="Fujiwara M."/>
            <person name="Mori M."/>
            <person name="Tomita M."/>
            <person name="Arakawa K."/>
        </authorList>
    </citation>
    <scope>NUCLEOTIDE SEQUENCE [LARGE SCALE GENOMIC DNA]</scope>
</reference>
<gene>
    <name evidence="2" type="ORF">AVEN_72564_1</name>
</gene>
<evidence type="ECO:0000256" key="1">
    <source>
        <dbReference type="SAM" id="MobiDB-lite"/>
    </source>
</evidence>
<protein>
    <submittedName>
        <fullName evidence="2">Uncharacterized protein</fullName>
    </submittedName>
</protein>
<keyword evidence="3" id="KW-1185">Reference proteome</keyword>
<proteinExistence type="predicted"/>
<evidence type="ECO:0000313" key="2">
    <source>
        <dbReference type="EMBL" id="GBN27215.1"/>
    </source>
</evidence>
<accession>A0A4Y2MJ81</accession>
<dbReference type="AlphaFoldDB" id="A0A4Y2MJ81"/>
<evidence type="ECO:0000313" key="3">
    <source>
        <dbReference type="Proteomes" id="UP000499080"/>
    </source>
</evidence>